<sequence length="60" mass="6860">MAFWFNVATGQVENDDTRGMDSDVMGPYDTEEEASRALQTAAEKTKAWDEADRRWEEGED</sequence>
<dbReference type="RefSeq" id="WP_048543899.1">
    <property type="nucleotide sequence ID" value="NZ_HF571038.1"/>
</dbReference>
<evidence type="ECO:0000313" key="3">
    <source>
        <dbReference type="Proteomes" id="UP000035720"/>
    </source>
</evidence>
<protein>
    <submittedName>
        <fullName evidence="2">Methionine aminopeptidase</fullName>
        <ecNumber evidence="2">3.4.11.18</ecNumber>
    </submittedName>
</protein>
<organism evidence="2 3">
    <name type="scientific">Nostocoides jenkinsii Ben 74</name>
    <dbReference type="NCBI Taxonomy" id="1193518"/>
    <lineage>
        <taxon>Bacteria</taxon>
        <taxon>Bacillati</taxon>
        <taxon>Actinomycetota</taxon>
        <taxon>Actinomycetes</taxon>
        <taxon>Micrococcales</taxon>
        <taxon>Intrasporangiaceae</taxon>
        <taxon>Nostocoides</taxon>
    </lineage>
</organism>
<reference evidence="2 3" key="1">
    <citation type="journal article" date="2013" name="ISME J.">
        <title>A metabolic model for members of the genus Tetrasphaera involved in enhanced biological phosphorus removal.</title>
        <authorList>
            <person name="Kristiansen R."/>
            <person name="Nguyen H.T.T."/>
            <person name="Saunders A.M."/>
            <person name="Nielsen J.L."/>
            <person name="Wimmer R."/>
            <person name="Le V.Q."/>
            <person name="McIlroy S.J."/>
            <person name="Petrovski S."/>
            <person name="Seviour R.J."/>
            <person name="Calteau A."/>
            <person name="Nielsen K.L."/>
            <person name="Nielsen P.H."/>
        </authorList>
    </citation>
    <scope>NUCLEOTIDE SEQUENCE [LARGE SCALE GENOMIC DNA]</scope>
    <source>
        <strain evidence="2 3">Ben 74</strain>
    </source>
</reference>
<feature type="compositionally biased region" description="Basic and acidic residues" evidence="1">
    <location>
        <begin position="43"/>
        <end position="60"/>
    </location>
</feature>
<keyword evidence="3" id="KW-1185">Reference proteome</keyword>
<accession>A0A077M970</accession>
<dbReference type="Proteomes" id="UP000035720">
    <property type="component" value="Unassembled WGS sequence"/>
</dbReference>
<dbReference type="GO" id="GO:0004239">
    <property type="term" value="F:initiator methionyl aminopeptidase activity"/>
    <property type="evidence" value="ECO:0007669"/>
    <property type="project" value="UniProtKB-EC"/>
</dbReference>
<feature type="region of interest" description="Disordered" evidence="1">
    <location>
        <begin position="8"/>
        <end position="60"/>
    </location>
</feature>
<gene>
    <name evidence="2" type="ORF">BN13_50025</name>
</gene>
<keyword evidence="2" id="KW-0378">Hydrolase</keyword>
<evidence type="ECO:0000313" key="2">
    <source>
        <dbReference type="EMBL" id="CCI53856.1"/>
    </source>
</evidence>
<dbReference type="EMBL" id="CAJC01000161">
    <property type="protein sequence ID" value="CCI53856.1"/>
    <property type="molecule type" value="Genomic_DNA"/>
</dbReference>
<name>A0A077M970_9MICO</name>
<dbReference type="OrthoDB" id="3268477at2"/>
<comment type="caution">
    <text evidence="2">The sequence shown here is derived from an EMBL/GenBank/DDBJ whole genome shotgun (WGS) entry which is preliminary data.</text>
</comment>
<dbReference type="EC" id="3.4.11.18" evidence="2"/>
<dbReference type="STRING" id="1193518.BN13_50025"/>
<keyword evidence="2" id="KW-0645">Protease</keyword>
<evidence type="ECO:0000256" key="1">
    <source>
        <dbReference type="SAM" id="MobiDB-lite"/>
    </source>
</evidence>
<keyword evidence="2" id="KW-0031">Aminopeptidase</keyword>
<proteinExistence type="predicted"/>
<dbReference type="AlphaFoldDB" id="A0A077M970"/>